<reference evidence="2 3" key="1">
    <citation type="journal article" date="2018" name="ISME J.">
        <title>Endosymbiont genomes yield clues of tubeworm success.</title>
        <authorList>
            <person name="Li Y."/>
            <person name="Liles M.R."/>
            <person name="Halanych K.M."/>
        </authorList>
    </citation>
    <scope>NUCLEOTIDE SEQUENCE [LARGE SCALE GENOMIC DNA]</scope>
    <source>
        <strain evidence="2">A1422</strain>
    </source>
</reference>
<evidence type="ECO:0000313" key="2">
    <source>
        <dbReference type="EMBL" id="RDH93448.1"/>
    </source>
</evidence>
<dbReference type="EMBL" id="QFXD01000008">
    <property type="protein sequence ID" value="RDH93448.1"/>
    <property type="molecule type" value="Genomic_DNA"/>
</dbReference>
<evidence type="ECO:0000313" key="3">
    <source>
        <dbReference type="Proteomes" id="UP000255508"/>
    </source>
</evidence>
<dbReference type="PANTHER" id="PTHR32089:SF112">
    <property type="entry name" value="LYSOZYME-LIKE PROTEIN-RELATED"/>
    <property type="match status" value="1"/>
</dbReference>
<name>A0A370E1C1_9GAMM</name>
<proteinExistence type="predicted"/>
<dbReference type="Proteomes" id="UP000255508">
    <property type="component" value="Unassembled WGS sequence"/>
</dbReference>
<sequence length="271" mass="30084">MRNFAQRTQESTQEIESIIDRLKGSTDEEVVVMKRSSEQAVESVSRADETGVALNAVTESVNAITDINALIAESTEGQVTVFSTLSQNMQSNILQFSQISSMSADQTRDSSVQLGDAVAELQMFVNEYTVSGQTHSKLQAAKYAHLAWKTRIRGFLDGTSTLTQDEVVSNLHCDFGKWYHSADAREYMNIPEMVAIDRPHEELHQAITEVVKLKGQGRTEEAESLFRQIDALSSEVASLIEQVERHLGIAVEPPKSNREAAFTEVVDDVLF</sequence>
<accession>A0A370E1C1</accession>
<dbReference type="Gene3D" id="1.10.287.950">
    <property type="entry name" value="Methyl-accepting chemotaxis protein"/>
    <property type="match status" value="1"/>
</dbReference>
<dbReference type="Pfam" id="PF13682">
    <property type="entry name" value="CZB"/>
    <property type="match status" value="1"/>
</dbReference>
<dbReference type="Gene3D" id="1.20.120.30">
    <property type="entry name" value="Aspartate receptor, ligand-binding domain"/>
    <property type="match status" value="1"/>
</dbReference>
<dbReference type="SUPFAM" id="SSF58104">
    <property type="entry name" value="Methyl-accepting chemotaxis protein (MCP) signaling domain"/>
    <property type="match status" value="1"/>
</dbReference>
<dbReference type="InterPro" id="IPR025991">
    <property type="entry name" value="Chemoreceptor_zinc-bind_dom"/>
</dbReference>
<evidence type="ECO:0000259" key="1">
    <source>
        <dbReference type="Pfam" id="PF13682"/>
    </source>
</evidence>
<protein>
    <recommendedName>
        <fullName evidence="1">Chemoreceptor zinc-binding domain-containing protein</fullName>
    </recommendedName>
</protein>
<gene>
    <name evidence="2" type="ORF">DIZ79_00720</name>
</gene>
<organism evidence="2 3">
    <name type="scientific">endosymbiont of Lamellibrachia luymesi</name>
    <dbReference type="NCBI Taxonomy" id="2200907"/>
    <lineage>
        <taxon>Bacteria</taxon>
        <taxon>Pseudomonadati</taxon>
        <taxon>Pseudomonadota</taxon>
        <taxon>Gammaproteobacteria</taxon>
        <taxon>sulfur-oxidizing symbionts</taxon>
    </lineage>
</organism>
<comment type="caution">
    <text evidence="2">The sequence shown here is derived from an EMBL/GenBank/DDBJ whole genome shotgun (WGS) entry which is preliminary data.</text>
</comment>
<dbReference type="AlphaFoldDB" id="A0A370E1C1"/>
<feature type="domain" description="Chemoreceptor zinc-binding" evidence="1">
    <location>
        <begin position="145"/>
        <end position="211"/>
    </location>
</feature>
<dbReference type="PANTHER" id="PTHR32089">
    <property type="entry name" value="METHYL-ACCEPTING CHEMOTAXIS PROTEIN MCPB"/>
    <property type="match status" value="1"/>
</dbReference>